<dbReference type="AlphaFoldDB" id="A0AAW3F645"/>
<dbReference type="InterPro" id="IPR031982">
    <property type="entry name" value="PilE-like"/>
</dbReference>
<dbReference type="RefSeq" id="WP_226284962.1">
    <property type="nucleotide sequence ID" value="NZ_CADEQC010000002.1"/>
</dbReference>
<protein>
    <submittedName>
        <fullName evidence="4">Prepilin-type N-terminal cleavage/methylation domain-containing protein</fullName>
    </submittedName>
</protein>
<dbReference type="NCBIfam" id="TIGR02532">
    <property type="entry name" value="IV_pilin_GFxxxE"/>
    <property type="match status" value="1"/>
</dbReference>
<organism evidence="3 5">
    <name type="scientific">Burkholderia gladioli</name>
    <name type="common">Pseudomonas marginata</name>
    <name type="synonym">Phytomonas marginata</name>
    <dbReference type="NCBI Taxonomy" id="28095"/>
    <lineage>
        <taxon>Bacteria</taxon>
        <taxon>Pseudomonadati</taxon>
        <taxon>Pseudomonadota</taxon>
        <taxon>Betaproteobacteria</taxon>
        <taxon>Burkholderiales</taxon>
        <taxon>Burkholderiaceae</taxon>
        <taxon>Burkholderia</taxon>
    </lineage>
</organism>
<name>A0AAW3F645_BURGA</name>
<dbReference type="InterPro" id="IPR045584">
    <property type="entry name" value="Pilin-like"/>
</dbReference>
<dbReference type="Proteomes" id="UP000029590">
    <property type="component" value="Unassembled WGS sequence"/>
</dbReference>
<feature type="region of interest" description="Disordered" evidence="1">
    <location>
        <begin position="137"/>
        <end position="158"/>
    </location>
</feature>
<evidence type="ECO:0000256" key="1">
    <source>
        <dbReference type="SAM" id="MobiDB-lite"/>
    </source>
</evidence>
<evidence type="ECO:0000313" key="4">
    <source>
        <dbReference type="EMBL" id="UWX70896.1"/>
    </source>
</evidence>
<dbReference type="KEGG" id="bgo:BM43_2126"/>
<evidence type="ECO:0000256" key="2">
    <source>
        <dbReference type="SAM" id="Phobius"/>
    </source>
</evidence>
<dbReference type="Pfam" id="PF16732">
    <property type="entry name" value="ComP_DUS"/>
    <property type="match status" value="1"/>
</dbReference>
<proteinExistence type="predicted"/>
<dbReference type="EMBL" id="JPGG01000015">
    <property type="protein sequence ID" value="KGC16773.1"/>
    <property type="molecule type" value="Genomic_DNA"/>
</dbReference>
<keyword evidence="2" id="KW-0472">Membrane</keyword>
<dbReference type="Proteomes" id="UP001059745">
    <property type="component" value="Chromosome 1"/>
</dbReference>
<dbReference type="InterPro" id="IPR012902">
    <property type="entry name" value="N_methyl_site"/>
</dbReference>
<keyword evidence="2" id="KW-0812">Transmembrane</keyword>
<dbReference type="PROSITE" id="PS00409">
    <property type="entry name" value="PROKAR_NTER_METHYL"/>
    <property type="match status" value="1"/>
</dbReference>
<feature type="transmembrane region" description="Helical" evidence="2">
    <location>
        <begin position="25"/>
        <end position="46"/>
    </location>
</feature>
<reference evidence="4" key="2">
    <citation type="submission" date="2022-09" db="EMBL/GenBank/DDBJ databases">
        <title>Genomic of Burkholderia gladioli.</title>
        <authorList>
            <person name="Wu H."/>
        </authorList>
    </citation>
    <scope>NUCLEOTIDE SEQUENCE</scope>
    <source>
        <strain evidence="4">ZN-S4</strain>
    </source>
</reference>
<dbReference type="GO" id="GO:0043683">
    <property type="term" value="P:type IV pilus assembly"/>
    <property type="evidence" value="ECO:0007669"/>
    <property type="project" value="InterPro"/>
</dbReference>
<reference evidence="3 5" key="1">
    <citation type="submission" date="2014-04" db="EMBL/GenBank/DDBJ databases">
        <authorList>
            <person name="Bishop-Lilly K.A."/>
            <person name="Broomall S.M."/>
            <person name="Chain P.S."/>
            <person name="Chertkov O."/>
            <person name="Coyne S.R."/>
            <person name="Daligault H.E."/>
            <person name="Davenport K.W."/>
            <person name="Erkkila T."/>
            <person name="Frey K.G."/>
            <person name="Gibbons H.S."/>
            <person name="Gu W."/>
            <person name="Jaissle J."/>
            <person name="Johnson S.L."/>
            <person name="Koroleva G.I."/>
            <person name="Ladner J.T."/>
            <person name="Lo C.-C."/>
            <person name="Minogue T.D."/>
            <person name="Munk C."/>
            <person name="Palacios G.F."/>
            <person name="Redden C.L."/>
            <person name="Rosenzweig C.N."/>
            <person name="Scholz M.B."/>
            <person name="Teshima H."/>
            <person name="Xu Y."/>
        </authorList>
    </citation>
    <scope>NUCLEOTIDE SEQUENCE [LARGE SCALE GENOMIC DNA]</scope>
    <source>
        <strain evidence="3">Gladioli</strain>
        <strain evidence="5">gladioli</strain>
    </source>
</reference>
<sequence>MQAPKHPVSRPGTIERPLRRRGFTLIELMIALAVAALIAAFAVPSYRRQIDRGHRLGAVTALYRVAQDFAERDGFETTGQGKGMELGMVPEQGPPVYRLSAEPAPAGGYWLSATPVPNGPMRDDSCGTYLLRADGLRGNRPPGASGPGVPRPECWTMR</sequence>
<accession>A0AAW3F645</accession>
<dbReference type="EMBL" id="CP104214">
    <property type="protein sequence ID" value="UWX70896.1"/>
    <property type="molecule type" value="Genomic_DNA"/>
</dbReference>
<dbReference type="SUPFAM" id="SSF54523">
    <property type="entry name" value="Pili subunits"/>
    <property type="match status" value="1"/>
</dbReference>
<dbReference type="Gene3D" id="3.30.700.10">
    <property type="entry name" value="Glycoprotein, Type 4 Pilin"/>
    <property type="match status" value="1"/>
</dbReference>
<dbReference type="GeneID" id="66456630"/>
<gene>
    <name evidence="3" type="ORF">DM48_3516</name>
    <name evidence="4" type="ORF">NYZ96_03760</name>
</gene>
<dbReference type="Pfam" id="PF07963">
    <property type="entry name" value="N_methyl"/>
    <property type="match status" value="1"/>
</dbReference>
<evidence type="ECO:0000313" key="3">
    <source>
        <dbReference type="EMBL" id="KGC16773.1"/>
    </source>
</evidence>
<keyword evidence="2" id="KW-1133">Transmembrane helix</keyword>
<evidence type="ECO:0000313" key="5">
    <source>
        <dbReference type="Proteomes" id="UP000029590"/>
    </source>
</evidence>